<evidence type="ECO:0000313" key="5">
    <source>
        <dbReference type="EMBL" id="RXJ57606.1"/>
    </source>
</evidence>
<dbReference type="InterPro" id="IPR012318">
    <property type="entry name" value="HTH_CRP"/>
</dbReference>
<dbReference type="Gene3D" id="2.60.120.10">
    <property type="entry name" value="Jelly Rolls"/>
    <property type="match status" value="1"/>
</dbReference>
<dbReference type="SUPFAM" id="SSF51206">
    <property type="entry name" value="cAMP-binding domain-like"/>
    <property type="match status" value="1"/>
</dbReference>
<evidence type="ECO:0000256" key="3">
    <source>
        <dbReference type="ARBA" id="ARBA00023163"/>
    </source>
</evidence>
<dbReference type="GO" id="GO:0005829">
    <property type="term" value="C:cytosol"/>
    <property type="evidence" value="ECO:0007669"/>
    <property type="project" value="TreeGrafter"/>
</dbReference>
<protein>
    <submittedName>
        <fullName evidence="5">Crp/Fnr family transcriptional regulator</fullName>
    </submittedName>
</protein>
<dbReference type="PROSITE" id="PS50042">
    <property type="entry name" value="CNMP_BINDING_3"/>
    <property type="match status" value="1"/>
</dbReference>
<gene>
    <name evidence="5" type="ORF">CRV04_07280</name>
</gene>
<dbReference type="Pfam" id="PF00027">
    <property type="entry name" value="cNMP_binding"/>
    <property type="match status" value="1"/>
</dbReference>
<reference evidence="5 6" key="1">
    <citation type="submission" date="2017-10" db="EMBL/GenBank/DDBJ databases">
        <title>Genomics of the genus Arcobacter.</title>
        <authorList>
            <person name="Perez-Cataluna A."/>
            <person name="Figueras M.J."/>
        </authorList>
    </citation>
    <scope>NUCLEOTIDE SEQUENCE [LARGE SCALE GENOMIC DNA]</scope>
    <source>
        <strain evidence="5 6">CECT 8987</strain>
    </source>
</reference>
<evidence type="ECO:0000259" key="4">
    <source>
        <dbReference type="PROSITE" id="PS50042"/>
    </source>
</evidence>
<name>A0A4Q0XSC0_9BACT</name>
<accession>A0A4Q0XSC0</accession>
<dbReference type="SMART" id="SM00100">
    <property type="entry name" value="cNMP"/>
    <property type="match status" value="1"/>
</dbReference>
<keyword evidence="2" id="KW-0238">DNA-binding</keyword>
<dbReference type="CDD" id="cd00038">
    <property type="entry name" value="CAP_ED"/>
    <property type="match status" value="1"/>
</dbReference>
<dbReference type="OrthoDB" id="9815457at2"/>
<evidence type="ECO:0000313" key="6">
    <source>
        <dbReference type="Proteomes" id="UP000290657"/>
    </source>
</evidence>
<keyword evidence="1" id="KW-0805">Transcription regulation</keyword>
<dbReference type="GO" id="GO:0003700">
    <property type="term" value="F:DNA-binding transcription factor activity"/>
    <property type="evidence" value="ECO:0007669"/>
    <property type="project" value="TreeGrafter"/>
</dbReference>
<dbReference type="AlphaFoldDB" id="A0A4Q0XSC0"/>
<keyword evidence="6" id="KW-1185">Reference proteome</keyword>
<evidence type="ECO:0000256" key="2">
    <source>
        <dbReference type="ARBA" id="ARBA00023125"/>
    </source>
</evidence>
<feature type="domain" description="Cyclic nucleotide-binding" evidence="4">
    <location>
        <begin position="10"/>
        <end position="130"/>
    </location>
</feature>
<dbReference type="EMBL" id="PDKN01000004">
    <property type="protein sequence ID" value="RXJ57606.1"/>
    <property type="molecule type" value="Genomic_DNA"/>
</dbReference>
<evidence type="ECO:0000256" key="1">
    <source>
        <dbReference type="ARBA" id="ARBA00023015"/>
    </source>
</evidence>
<dbReference type="Gene3D" id="1.10.10.10">
    <property type="entry name" value="Winged helix-like DNA-binding domain superfamily/Winged helix DNA-binding domain"/>
    <property type="match status" value="1"/>
</dbReference>
<dbReference type="Pfam" id="PF13545">
    <property type="entry name" value="HTH_Crp_2"/>
    <property type="match status" value="1"/>
</dbReference>
<dbReference type="InterPro" id="IPR036388">
    <property type="entry name" value="WH-like_DNA-bd_sf"/>
</dbReference>
<dbReference type="InterPro" id="IPR036390">
    <property type="entry name" value="WH_DNA-bd_sf"/>
</dbReference>
<dbReference type="RefSeq" id="WP_128996178.1">
    <property type="nucleotide sequence ID" value="NZ_PDKN01000004.1"/>
</dbReference>
<dbReference type="InterPro" id="IPR014710">
    <property type="entry name" value="RmlC-like_jellyroll"/>
</dbReference>
<comment type="caution">
    <text evidence="5">The sequence shown here is derived from an EMBL/GenBank/DDBJ whole genome shotgun (WGS) entry which is preliminary data.</text>
</comment>
<dbReference type="GO" id="GO:0003677">
    <property type="term" value="F:DNA binding"/>
    <property type="evidence" value="ECO:0007669"/>
    <property type="project" value="UniProtKB-KW"/>
</dbReference>
<keyword evidence="3" id="KW-0804">Transcription</keyword>
<dbReference type="InterPro" id="IPR050397">
    <property type="entry name" value="Env_Response_Regulators"/>
</dbReference>
<dbReference type="PANTHER" id="PTHR24567:SF26">
    <property type="entry name" value="REGULATORY PROTEIN YEIL"/>
    <property type="match status" value="1"/>
</dbReference>
<dbReference type="SUPFAM" id="SSF46785">
    <property type="entry name" value="Winged helix' DNA-binding domain"/>
    <property type="match status" value="1"/>
</dbReference>
<proteinExistence type="predicted"/>
<organism evidence="5 6">
    <name type="scientific">Candidatus Marinarcus aquaticus</name>
    <dbReference type="NCBI Taxonomy" id="2044504"/>
    <lineage>
        <taxon>Bacteria</taxon>
        <taxon>Pseudomonadati</taxon>
        <taxon>Campylobacterota</taxon>
        <taxon>Epsilonproteobacteria</taxon>
        <taxon>Campylobacterales</taxon>
        <taxon>Arcobacteraceae</taxon>
        <taxon>Candidatus Marinarcus</taxon>
    </lineage>
</organism>
<dbReference type="InterPro" id="IPR018490">
    <property type="entry name" value="cNMP-bd_dom_sf"/>
</dbReference>
<dbReference type="PANTHER" id="PTHR24567">
    <property type="entry name" value="CRP FAMILY TRANSCRIPTIONAL REGULATORY PROTEIN"/>
    <property type="match status" value="1"/>
</dbReference>
<dbReference type="InterPro" id="IPR000595">
    <property type="entry name" value="cNMP-bd_dom"/>
</dbReference>
<sequence length="210" mass="24353">MTGYLKEFFLFEDLCDETLSEIEKFTRKVSYPKESIVFYEGDDSKELFLLQSGIIKLYKVTSNDKEIILKYFHSNELIAEVANFENMPYPATAQAFTDVEVIKIDFASLKDVIYDNPSLAFKIQGSLIKKIKNLENLVSLHVVLDSQERLAKYIHDRTEEFFSTKNVSTAEILNISPETLSRILRTFKDEGIVDMGKQTVNKERLKQFFM</sequence>
<dbReference type="Proteomes" id="UP000290657">
    <property type="component" value="Unassembled WGS sequence"/>
</dbReference>